<gene>
    <name evidence="1" type="ORF">AB1207_13570</name>
</gene>
<reference evidence="1 2" key="1">
    <citation type="submission" date="2024-07" db="EMBL/GenBank/DDBJ databases">
        <authorList>
            <person name="Thanompreechachai J."/>
            <person name="Duangmal K."/>
        </authorList>
    </citation>
    <scope>NUCLEOTIDE SEQUENCE [LARGE SCALE GENOMIC DNA]</scope>
    <source>
        <strain evidence="1 2">KCTC 19886</strain>
    </source>
</reference>
<protein>
    <submittedName>
        <fullName evidence="1">Uncharacterized protein</fullName>
    </submittedName>
</protein>
<keyword evidence="2" id="KW-1185">Reference proteome</keyword>
<dbReference type="EMBL" id="JBFNQN010000008">
    <property type="protein sequence ID" value="MEW9265781.1"/>
    <property type="molecule type" value="Genomic_DNA"/>
</dbReference>
<name>A0ABV3P829_9ACTN</name>
<organism evidence="1 2">
    <name type="scientific">Kineococcus endophyticus</name>
    <dbReference type="NCBI Taxonomy" id="1181883"/>
    <lineage>
        <taxon>Bacteria</taxon>
        <taxon>Bacillati</taxon>
        <taxon>Actinomycetota</taxon>
        <taxon>Actinomycetes</taxon>
        <taxon>Kineosporiales</taxon>
        <taxon>Kineosporiaceae</taxon>
        <taxon>Kineococcus</taxon>
    </lineage>
</organism>
<comment type="caution">
    <text evidence="1">The sequence shown here is derived from an EMBL/GenBank/DDBJ whole genome shotgun (WGS) entry which is preliminary data.</text>
</comment>
<accession>A0ABV3P829</accession>
<sequence length="44" mass="4852">MAGHLLRLPWIESTVIGDVRVIVLLGLRPDIGMGGESKRSRQSH</sequence>
<evidence type="ECO:0000313" key="2">
    <source>
        <dbReference type="Proteomes" id="UP001555826"/>
    </source>
</evidence>
<dbReference type="Proteomes" id="UP001555826">
    <property type="component" value="Unassembled WGS sequence"/>
</dbReference>
<proteinExistence type="predicted"/>
<dbReference type="RefSeq" id="WP_367638905.1">
    <property type="nucleotide sequence ID" value="NZ_JBFNQN010000008.1"/>
</dbReference>
<evidence type="ECO:0000313" key="1">
    <source>
        <dbReference type="EMBL" id="MEW9265781.1"/>
    </source>
</evidence>